<dbReference type="InterPro" id="IPR006442">
    <property type="entry name" value="Antitoxin_Phd/YefM"/>
</dbReference>
<evidence type="ECO:0000256" key="1">
    <source>
        <dbReference type="ARBA" id="ARBA00009981"/>
    </source>
</evidence>
<dbReference type="Proteomes" id="UP000249467">
    <property type="component" value="Unassembled WGS sequence"/>
</dbReference>
<gene>
    <name evidence="3" type="ORF">DCF19_17210</name>
</gene>
<organism evidence="3 4">
    <name type="scientific">Pseudanabaena frigida</name>
    <dbReference type="NCBI Taxonomy" id="945775"/>
    <lineage>
        <taxon>Bacteria</taxon>
        <taxon>Bacillati</taxon>
        <taxon>Cyanobacteriota</taxon>
        <taxon>Cyanophyceae</taxon>
        <taxon>Pseudanabaenales</taxon>
        <taxon>Pseudanabaenaceae</taxon>
        <taxon>Pseudanabaena</taxon>
    </lineage>
</organism>
<dbReference type="AlphaFoldDB" id="A0A2W4W3Y0"/>
<evidence type="ECO:0000313" key="4">
    <source>
        <dbReference type="Proteomes" id="UP000249467"/>
    </source>
</evidence>
<evidence type="ECO:0000313" key="3">
    <source>
        <dbReference type="EMBL" id="PZO38207.1"/>
    </source>
</evidence>
<comment type="caution">
    <text evidence="3">The sequence shown here is derived from an EMBL/GenBank/DDBJ whole genome shotgun (WGS) entry which is preliminary data.</text>
</comment>
<name>A0A2W4W3Y0_9CYAN</name>
<evidence type="ECO:0000256" key="2">
    <source>
        <dbReference type="RuleBase" id="RU362080"/>
    </source>
</evidence>
<comment type="function">
    <text evidence="2">Antitoxin component of a type II toxin-antitoxin (TA) system.</text>
</comment>
<dbReference type="Gene3D" id="3.40.1620.10">
    <property type="entry name" value="YefM-like domain"/>
    <property type="match status" value="1"/>
</dbReference>
<protein>
    <recommendedName>
        <fullName evidence="2">Antitoxin</fullName>
    </recommendedName>
</protein>
<comment type="similarity">
    <text evidence="1 2">Belongs to the phD/YefM antitoxin family.</text>
</comment>
<proteinExistence type="inferred from homology"/>
<dbReference type="SUPFAM" id="SSF143120">
    <property type="entry name" value="YefM-like"/>
    <property type="match status" value="1"/>
</dbReference>
<reference evidence="3 4" key="2">
    <citation type="submission" date="2018-06" db="EMBL/GenBank/DDBJ databases">
        <title>Metagenomic assembly of (sub)arctic Cyanobacteria and their associated microbiome from non-axenic cultures.</title>
        <authorList>
            <person name="Baurain D."/>
        </authorList>
    </citation>
    <scope>NUCLEOTIDE SEQUENCE [LARGE SCALE GENOMIC DNA]</scope>
    <source>
        <strain evidence="3">ULC066bin1</strain>
    </source>
</reference>
<dbReference type="NCBIfam" id="TIGR01552">
    <property type="entry name" value="phd_fam"/>
    <property type="match status" value="1"/>
</dbReference>
<accession>A0A2W4W3Y0</accession>
<dbReference type="EMBL" id="QBML01000025">
    <property type="protein sequence ID" value="PZO38207.1"/>
    <property type="molecule type" value="Genomic_DNA"/>
</dbReference>
<sequence>METINIHQAKTNFSRLLSRVENEAEIIISNQGVPVAKLVPFRTIFLCMLALCYVIL</sequence>
<dbReference type="InterPro" id="IPR036165">
    <property type="entry name" value="YefM-like_sf"/>
</dbReference>
<dbReference type="Pfam" id="PF02604">
    <property type="entry name" value="PhdYeFM_antitox"/>
    <property type="match status" value="1"/>
</dbReference>
<reference evidence="3 4" key="1">
    <citation type="submission" date="2018-04" db="EMBL/GenBank/DDBJ databases">
        <authorList>
            <person name="Go L.Y."/>
            <person name="Mitchell J.A."/>
        </authorList>
    </citation>
    <scope>NUCLEOTIDE SEQUENCE [LARGE SCALE GENOMIC DNA]</scope>
    <source>
        <strain evidence="3">ULC066bin1</strain>
    </source>
</reference>